<dbReference type="InterPro" id="IPR027912">
    <property type="entry name" value="CFAP54"/>
</dbReference>
<dbReference type="GO" id="GO:0060271">
    <property type="term" value="P:cilium assembly"/>
    <property type="evidence" value="ECO:0000318"/>
    <property type="project" value="GO_Central"/>
</dbReference>
<dbReference type="InParanoid" id="A2EDV0"/>
<feature type="region of interest" description="Disordered" evidence="2">
    <location>
        <begin position="1557"/>
        <end position="1598"/>
    </location>
</feature>
<dbReference type="EMBL" id="DS113363">
    <property type="protein sequence ID" value="EAY09166.1"/>
    <property type="molecule type" value="Genomic_DNA"/>
</dbReference>
<feature type="compositionally biased region" description="Basic and acidic residues" evidence="2">
    <location>
        <begin position="962"/>
        <end position="975"/>
    </location>
</feature>
<dbReference type="KEGG" id="tva:4767082"/>
<organism evidence="3 4">
    <name type="scientific">Trichomonas vaginalis (strain ATCC PRA-98 / G3)</name>
    <dbReference type="NCBI Taxonomy" id="412133"/>
    <lineage>
        <taxon>Eukaryota</taxon>
        <taxon>Metamonada</taxon>
        <taxon>Parabasalia</taxon>
        <taxon>Trichomonadida</taxon>
        <taxon>Trichomonadidae</taxon>
        <taxon>Trichomonas</taxon>
    </lineage>
</organism>
<dbReference type="PANTHER" id="PTHR33487:SF1">
    <property type="entry name" value="CILIA- AND FLAGELLA-ASSOCIATED PROTEIN 54"/>
    <property type="match status" value="1"/>
</dbReference>
<keyword evidence="4" id="KW-1185">Reference proteome</keyword>
<dbReference type="Pfam" id="PF14858">
    <property type="entry name" value="CFAP54_N"/>
    <property type="match status" value="1"/>
</dbReference>
<feature type="compositionally biased region" description="Basic and acidic residues" evidence="2">
    <location>
        <begin position="1070"/>
        <end position="1084"/>
    </location>
</feature>
<dbReference type="PANTHER" id="PTHR33487">
    <property type="entry name" value="CILIA- AND FLAGELLA-ASSOCIATED PROTEIN 54"/>
    <property type="match status" value="1"/>
</dbReference>
<dbReference type="VEuPathDB" id="TrichDB:TVAGG3_0948520"/>
<proteinExistence type="predicted"/>
<feature type="compositionally biased region" description="Polar residues" evidence="2">
    <location>
        <begin position="2203"/>
        <end position="2212"/>
    </location>
</feature>
<dbReference type="OrthoDB" id="10484647at2759"/>
<feature type="compositionally biased region" description="Low complexity" evidence="2">
    <location>
        <begin position="1048"/>
        <end position="1058"/>
    </location>
</feature>
<feature type="coiled-coil region" evidence="1">
    <location>
        <begin position="467"/>
        <end position="501"/>
    </location>
</feature>
<dbReference type="RefSeq" id="XP_001321389.1">
    <property type="nucleotide sequence ID" value="XM_001321354.1"/>
</dbReference>
<feature type="compositionally biased region" description="Polar residues" evidence="2">
    <location>
        <begin position="1558"/>
        <end position="1574"/>
    </location>
</feature>
<feature type="region of interest" description="Disordered" evidence="2">
    <location>
        <begin position="2170"/>
        <end position="2212"/>
    </location>
</feature>
<feature type="region of interest" description="Disordered" evidence="2">
    <location>
        <begin position="1048"/>
        <end position="1084"/>
    </location>
</feature>
<dbReference type="Proteomes" id="UP000001542">
    <property type="component" value="Unassembled WGS sequence"/>
</dbReference>
<evidence type="ECO:0000256" key="1">
    <source>
        <dbReference type="SAM" id="Coils"/>
    </source>
</evidence>
<gene>
    <name evidence="3" type="ORF">TVAG_363810</name>
</gene>
<dbReference type="STRING" id="5722.A2EDV0"/>
<protein>
    <submittedName>
        <fullName evidence="3">Uncharacterized protein</fullName>
    </submittedName>
</protein>
<name>A2EDV0_TRIV3</name>
<evidence type="ECO:0000313" key="3">
    <source>
        <dbReference type="EMBL" id="EAY09166.1"/>
    </source>
</evidence>
<reference evidence="3" key="1">
    <citation type="submission" date="2006-10" db="EMBL/GenBank/DDBJ databases">
        <authorList>
            <person name="Amadeo P."/>
            <person name="Zhao Q."/>
            <person name="Wortman J."/>
            <person name="Fraser-Liggett C."/>
            <person name="Carlton J."/>
        </authorList>
    </citation>
    <scope>NUCLEOTIDE SEQUENCE</scope>
    <source>
        <strain evidence="3">G3</strain>
    </source>
</reference>
<feature type="region of interest" description="Disordered" evidence="2">
    <location>
        <begin position="198"/>
        <end position="227"/>
    </location>
</feature>
<feature type="compositionally biased region" description="Basic and acidic residues" evidence="2">
    <location>
        <begin position="2171"/>
        <end position="2192"/>
    </location>
</feature>
<sequence>MTSASGEATQKLKEINETIQRDFKYDPNLLFVDTFERISSNLNQIFNLIKELNNDEQNYWIIYNMCITVLPICERLIFAGYSDHILELLLNIYREVSSNLIFITSRYVPLRMKFFSIICLAFANTQETREKDAETFITTFKNEMIGYKQLEEQNVSGLSEQITVCTGETMTYEQLYASVFNIIELISVHFTASEDLNLDNSNSTHRQDKKAPKAQKGKGKDETPPQQIVLPNKRVVELISNSYSSKGSKNDFATKYSQLPQSWMNPDCNFGPALLHRILFAFLKSKAQIDSIEGLKETFPDDPVINTAMALKNNDWAEIGNILYKLTKSDIQEDLVFYNSLASQLWRKYSKGEITDVLPLRGALKIFVNSPSPCPMQVSLIALKLAWYFDSQKDYDQAMQVSEDALSVIENFRDIFAIRKSEKIISSNKIPCKPLDNNFILFEKWLECLHVDVLTILFRSKLSFGLEMESETAKQDFANEIEEMKKEREKTRELYGKLSLKQQQHYDETITRQFKPPNHSEGVENELLERFKSNNMAKAILYIQMSFFRPSKAGVFLEKARNCLNDAIKQEISFASPIVYINRNEAAFVYTGNQQNAKTIALYGKESNNATSFGLTLANTALQGTGIKQDKIEPLIVTNLKPNYSYTFGFAAYDANDEIIDTITDIFTCTTCHHLSTELIWSYIASAAFQLKDNISFDQSLSTLLTTFSDVPQNSDEALFFKNSNPFNRFYLKPFTFNSPAPLLQAFSTALIMAARLFSNKPLHATAFHKIALELSQVLGNQQLTLQICYEMFTILQPILVNSYHARWVIHPLLFIITALKSNKSTQKDQVHQDIISRASFALDNAFVNLYQEKQLSVFVMNSIIEMPPNPMRSSFIMFASRYHLLENSIQDSSLPLAAADLFRQSAEKSHDDLFAKYKQDPGYLCSAAYLVANAHNDGLLAQGISWSNTALEHAKTLLDDDKKDKKGKAKEQTKAKQAKKPVKKDKNASTQGSSEDVASVAAASKIQSCWMKYNNLMKNLKKFNDANKYRCALNMLNAMCMIEQESSTTSTSTAATTERGKKSKSKPKKEKDQKNQENEETKEQINDNSIQIITMLLRAIVLAQRCGETTVIRSSINVLTDFARKLNQGCGALSGEKPFLDMATHILIQIIPLEEQTSQTLVRELFLCLLRGNINVTQHLIDSSLLNAQCTNNLWMINSKELPEELANAQTVIQRREPAENIYYQASDLLDKIQTKLLNENDVNNAIKTVGDLAIGLQHKQRLSMSCTLLRRLAFILFEMGDKEQATSRLNEALECHFRTIRVYEKVDQIIQEDTEEKFYQKHSWSGCLSIFATCSLLAMNSDRNRAMLYSKLASHAISSLFAGCPLNPTKSIDFACYEPSEIIPGIDIFSSLDANQRLLLPVPADYMTIAITNHLSSLLSYEMHFEMFKPLSFARHYFRFISRNPQLLARTRITSAIICAEFGLQKSAIEIMSDVATNFGATRRTKEYIPTPTTLKRFEFSETEPVYSPTNQECVRQLSSSTTIQQIAAMHGMPISAQYAIAVSRILQAFYETNDPESSLSQTDNKQNQSARRASHKKGHASRKDNNNDATASSSSMPAIDAFEMTVKSASQIITDLLAKEFNPMQSLIKAELKFELANLKLMMWSWEGAIQAAKEVIQQIEEIAKDLNQIPQSISDRPLYLPTGLSTLSTAIIGKAAFNIHDLATAEQFGSPYIKSLVMIHKADTESAAILLSQIALSKPVTAFYREHILSCGQLATLFCFNKKLVEVCASKLPHNLRNKLQPNLLIDSICNDVMKFYTDQLGMSSTTNKFIRGTHLIVRLMLLSAVVQANYGNPGNSAAIIQNAIETMKTNCPFIHHGLNFLLTANSAAVQMKSFMSQYPTCIQFWNQPLNPLAVDPMSKYPLETVKSIQGLLMTLFKSNPDCVVHPMSNQCSLDLCLLTGLINDDEKRAEQTFATLKMSTSVRSAARFIQSIIQTTPDTVPPASCPVKLLNDNKDTTLRGLAAAYYSHVIELFLPIFDTTILEERTQFFFRCFEEQCASFKVDTHFAAQPDQGEITGQWYFISANVAKTENTMTSDNQTMATRTNVSIPSATRTIAQMTTASNTATESSSRKKGGQSFRGNVFFFMGIVVDASINKGSLVPFILAGQPNELRTICDELSGIGLEMDEAKRGEQSDKGEQEKDADKDKKNKKNQKMKIETSSTTSKENVNIHLKDAENKWMMTIHKVQAALSKSSRIISSISSQGGTRWPSEMHPSNLDMAVSSSLSRMFNSQFGIYEKVQPITDWLYSEISPAKSQPSAKQ</sequence>
<feature type="region of interest" description="Disordered" evidence="2">
    <location>
        <begin position="962"/>
        <end position="998"/>
    </location>
</feature>
<reference evidence="3" key="2">
    <citation type="journal article" date="2007" name="Science">
        <title>Draft genome sequence of the sexually transmitted pathogen Trichomonas vaginalis.</title>
        <authorList>
            <person name="Carlton J.M."/>
            <person name="Hirt R.P."/>
            <person name="Silva J.C."/>
            <person name="Delcher A.L."/>
            <person name="Schatz M."/>
            <person name="Zhao Q."/>
            <person name="Wortman J.R."/>
            <person name="Bidwell S.L."/>
            <person name="Alsmark U.C.M."/>
            <person name="Besteiro S."/>
            <person name="Sicheritz-Ponten T."/>
            <person name="Noel C.J."/>
            <person name="Dacks J.B."/>
            <person name="Foster P.G."/>
            <person name="Simillion C."/>
            <person name="Van de Peer Y."/>
            <person name="Miranda-Saavedra D."/>
            <person name="Barton G.J."/>
            <person name="Westrop G.D."/>
            <person name="Mueller S."/>
            <person name="Dessi D."/>
            <person name="Fiori P.L."/>
            <person name="Ren Q."/>
            <person name="Paulsen I."/>
            <person name="Zhang H."/>
            <person name="Bastida-Corcuera F.D."/>
            <person name="Simoes-Barbosa A."/>
            <person name="Brown M.T."/>
            <person name="Hayes R.D."/>
            <person name="Mukherjee M."/>
            <person name="Okumura C.Y."/>
            <person name="Schneider R."/>
            <person name="Smith A.J."/>
            <person name="Vanacova S."/>
            <person name="Villalvazo M."/>
            <person name="Haas B.J."/>
            <person name="Pertea M."/>
            <person name="Feldblyum T.V."/>
            <person name="Utterback T.R."/>
            <person name="Shu C.L."/>
            <person name="Osoegawa K."/>
            <person name="de Jong P.J."/>
            <person name="Hrdy I."/>
            <person name="Horvathova L."/>
            <person name="Zubacova Z."/>
            <person name="Dolezal P."/>
            <person name="Malik S.B."/>
            <person name="Logsdon J.M. Jr."/>
            <person name="Henze K."/>
            <person name="Gupta A."/>
            <person name="Wang C.C."/>
            <person name="Dunne R.L."/>
            <person name="Upcroft J.A."/>
            <person name="Upcroft P."/>
            <person name="White O."/>
            <person name="Salzberg S.L."/>
            <person name="Tang P."/>
            <person name="Chiu C.-H."/>
            <person name="Lee Y.-S."/>
            <person name="Embley T.M."/>
            <person name="Coombs G.H."/>
            <person name="Mottram J.C."/>
            <person name="Tachezy J."/>
            <person name="Fraser-Liggett C.M."/>
            <person name="Johnson P.J."/>
        </authorList>
    </citation>
    <scope>NUCLEOTIDE SEQUENCE [LARGE SCALE GENOMIC DNA]</scope>
    <source>
        <strain evidence="3">G3</strain>
    </source>
</reference>
<accession>A2EDV0</accession>
<dbReference type="VEuPathDB" id="TrichDB:TVAG_363810"/>
<evidence type="ECO:0000256" key="2">
    <source>
        <dbReference type="SAM" id="MobiDB-lite"/>
    </source>
</evidence>
<evidence type="ECO:0000313" key="4">
    <source>
        <dbReference type="Proteomes" id="UP000001542"/>
    </source>
</evidence>
<keyword evidence="1" id="KW-0175">Coiled coil</keyword>